<dbReference type="InterPro" id="IPR000943">
    <property type="entry name" value="RNA_pol_sigma70"/>
</dbReference>
<dbReference type="RefSeq" id="WP_264772566.1">
    <property type="nucleotide sequence ID" value="NZ_JAPDOG010000014.1"/>
</dbReference>
<dbReference type="EMBL" id="JAPDOG010000014">
    <property type="protein sequence ID" value="MCW3782932.1"/>
    <property type="molecule type" value="Genomic_DNA"/>
</dbReference>
<dbReference type="Gene3D" id="1.10.260.40">
    <property type="entry name" value="lambda repressor-like DNA-binding domains"/>
    <property type="match status" value="1"/>
</dbReference>
<comment type="caution">
    <text evidence="3">The sequence shown here is derived from an EMBL/GenBank/DDBJ whole genome shotgun (WGS) entry which is preliminary data.</text>
</comment>
<reference evidence="3 4" key="1">
    <citation type="submission" date="2022-10" db="EMBL/GenBank/DDBJ databases">
        <title>Defluviimonas sp. CAU 1641 isolated from mud.</title>
        <authorList>
            <person name="Kim W."/>
        </authorList>
    </citation>
    <scope>NUCLEOTIDE SEQUENCE [LARGE SCALE GENOMIC DNA]</scope>
    <source>
        <strain evidence="3 4">CAU 1641</strain>
    </source>
</reference>
<feature type="domain" description="HTH cro/C1-type" evidence="2">
    <location>
        <begin position="10"/>
        <end position="41"/>
    </location>
</feature>
<sequence length="89" mass="9889">MDLFDISDRIREARKARGLTQEELAERAGLSRVRLNQLENGAVFDMKFGSVMSVLEALDLTLRIGTANAGRPTLDDLQREQEEDSAPGL</sequence>
<evidence type="ECO:0000259" key="2">
    <source>
        <dbReference type="PROSITE" id="PS50943"/>
    </source>
</evidence>
<dbReference type="CDD" id="cd00093">
    <property type="entry name" value="HTH_XRE"/>
    <property type="match status" value="1"/>
</dbReference>
<proteinExistence type="predicted"/>
<name>A0ABT3J5F7_9RHOB</name>
<accession>A0ABT3J5F7</accession>
<dbReference type="Proteomes" id="UP001207582">
    <property type="component" value="Unassembled WGS sequence"/>
</dbReference>
<dbReference type="Pfam" id="PF01381">
    <property type="entry name" value="HTH_3"/>
    <property type="match status" value="1"/>
</dbReference>
<dbReference type="PROSITE" id="PS00716">
    <property type="entry name" value="SIGMA70_2"/>
    <property type="match status" value="1"/>
</dbReference>
<organism evidence="3 4">
    <name type="scientific">Defluviimonas salinarum</name>
    <dbReference type="NCBI Taxonomy" id="2992147"/>
    <lineage>
        <taxon>Bacteria</taxon>
        <taxon>Pseudomonadati</taxon>
        <taxon>Pseudomonadota</taxon>
        <taxon>Alphaproteobacteria</taxon>
        <taxon>Rhodobacterales</taxon>
        <taxon>Paracoccaceae</taxon>
        <taxon>Albidovulum</taxon>
    </lineage>
</organism>
<evidence type="ECO:0000313" key="3">
    <source>
        <dbReference type="EMBL" id="MCW3782932.1"/>
    </source>
</evidence>
<dbReference type="InterPro" id="IPR010982">
    <property type="entry name" value="Lambda_DNA-bd_dom_sf"/>
</dbReference>
<protein>
    <submittedName>
        <fullName evidence="3">Helix-turn-helix domain-containing protein</fullName>
    </submittedName>
</protein>
<dbReference type="InterPro" id="IPR001387">
    <property type="entry name" value="Cro/C1-type_HTH"/>
</dbReference>
<gene>
    <name evidence="3" type="ORF">OM960_15385</name>
</gene>
<evidence type="ECO:0000256" key="1">
    <source>
        <dbReference type="SAM" id="MobiDB-lite"/>
    </source>
</evidence>
<feature type="region of interest" description="Disordered" evidence="1">
    <location>
        <begin position="70"/>
        <end position="89"/>
    </location>
</feature>
<dbReference type="SMART" id="SM00530">
    <property type="entry name" value="HTH_XRE"/>
    <property type="match status" value="1"/>
</dbReference>
<dbReference type="PROSITE" id="PS50943">
    <property type="entry name" value="HTH_CROC1"/>
    <property type="match status" value="1"/>
</dbReference>
<evidence type="ECO:0000313" key="4">
    <source>
        <dbReference type="Proteomes" id="UP001207582"/>
    </source>
</evidence>
<keyword evidence="4" id="KW-1185">Reference proteome</keyword>
<dbReference type="SUPFAM" id="SSF47413">
    <property type="entry name" value="lambda repressor-like DNA-binding domains"/>
    <property type="match status" value="1"/>
</dbReference>